<organism evidence="1 2">
    <name type="scientific">Funneliformis mosseae</name>
    <name type="common">Endomycorrhizal fungus</name>
    <name type="synonym">Glomus mosseae</name>
    <dbReference type="NCBI Taxonomy" id="27381"/>
    <lineage>
        <taxon>Eukaryota</taxon>
        <taxon>Fungi</taxon>
        <taxon>Fungi incertae sedis</taxon>
        <taxon>Mucoromycota</taxon>
        <taxon>Glomeromycotina</taxon>
        <taxon>Glomeromycetes</taxon>
        <taxon>Glomerales</taxon>
        <taxon>Glomeraceae</taxon>
        <taxon>Funneliformis</taxon>
    </lineage>
</organism>
<reference evidence="1" key="1">
    <citation type="submission" date="2021-06" db="EMBL/GenBank/DDBJ databases">
        <authorList>
            <person name="Kallberg Y."/>
            <person name="Tangrot J."/>
            <person name="Rosling A."/>
        </authorList>
    </citation>
    <scope>NUCLEOTIDE SEQUENCE</scope>
    <source>
        <strain evidence="1">87-6 pot B 2015</strain>
    </source>
</reference>
<evidence type="ECO:0000313" key="2">
    <source>
        <dbReference type="Proteomes" id="UP000789375"/>
    </source>
</evidence>
<dbReference type="AlphaFoldDB" id="A0A9N8VEI2"/>
<keyword evidence="2" id="KW-1185">Reference proteome</keyword>
<comment type="caution">
    <text evidence="1">The sequence shown here is derived from an EMBL/GenBank/DDBJ whole genome shotgun (WGS) entry which is preliminary data.</text>
</comment>
<proteinExistence type="predicted"/>
<sequence>MREEFFGGIHCIKQRATAYYVGYRRSLPASKKEVTFSKSWSLLRPFVEEEMVTFYLLTFVINGFYISLSEMTEEKERSYSYHHPTTTIRRLGRGLNQTIEEDTCMVLGVGQESLWYATSCKTINGKRITLRKFNYYYASIYDEYNHEKYSGSDSHNQRVLIWFLDYQKEMAIFDQLSFTLDCLERHLLRSLCHQEMYPLVGGRGYDSIYISLAGIDSEIKGGKN</sequence>
<dbReference type="Proteomes" id="UP000789375">
    <property type="component" value="Unassembled WGS sequence"/>
</dbReference>
<protein>
    <submittedName>
        <fullName evidence="1">162_t:CDS:1</fullName>
    </submittedName>
</protein>
<evidence type="ECO:0000313" key="1">
    <source>
        <dbReference type="EMBL" id="CAG8447639.1"/>
    </source>
</evidence>
<gene>
    <name evidence="1" type="ORF">FMOSSE_LOCUS1289</name>
</gene>
<name>A0A9N8VEI2_FUNMO</name>
<dbReference type="EMBL" id="CAJVPP010000146">
    <property type="protein sequence ID" value="CAG8447639.1"/>
    <property type="molecule type" value="Genomic_DNA"/>
</dbReference>
<accession>A0A9N8VEI2</accession>